<protein>
    <submittedName>
        <fullName evidence="1">Uncharacterized protein</fullName>
    </submittedName>
</protein>
<sequence>MTLVIHKHINKSVTVMKHSYGKVNYATNCHPGHVLNLMKRNMLINYIYNPMF</sequence>
<dbReference type="Proteomes" id="UP000250163">
    <property type="component" value="Chromosome MORIYA"/>
</dbReference>
<proteinExistence type="predicted"/>
<reference evidence="2" key="1">
    <citation type="submission" date="2018-05" db="EMBL/GenBank/DDBJ databases">
        <authorList>
            <person name="Cea G.-C."/>
            <person name="William W."/>
        </authorList>
    </citation>
    <scope>NUCLEOTIDE SEQUENCE [LARGE SCALE GENOMIC DNA]</scope>
    <source>
        <strain evidence="2">DB21MT 5</strain>
    </source>
</reference>
<evidence type="ECO:0000313" key="2">
    <source>
        <dbReference type="Proteomes" id="UP000250163"/>
    </source>
</evidence>
<accession>A0A330LQ86</accession>
<organism evidence="1 2">
    <name type="scientific">Moritella yayanosii</name>
    <dbReference type="NCBI Taxonomy" id="69539"/>
    <lineage>
        <taxon>Bacteria</taxon>
        <taxon>Pseudomonadati</taxon>
        <taxon>Pseudomonadota</taxon>
        <taxon>Gammaproteobacteria</taxon>
        <taxon>Alteromonadales</taxon>
        <taxon>Moritellaceae</taxon>
        <taxon>Moritella</taxon>
    </lineage>
</organism>
<dbReference type="KEGG" id="mya:MORIYA_1530"/>
<dbReference type="EMBL" id="LS483250">
    <property type="protein sequence ID" value="SQD78008.1"/>
    <property type="molecule type" value="Genomic_DNA"/>
</dbReference>
<gene>
    <name evidence="1" type="ORF">MORIYA_1530</name>
</gene>
<keyword evidence="2" id="KW-1185">Reference proteome</keyword>
<dbReference type="AlphaFoldDB" id="A0A330LQ86"/>
<evidence type="ECO:0000313" key="1">
    <source>
        <dbReference type="EMBL" id="SQD78008.1"/>
    </source>
</evidence>
<name>A0A330LQ86_9GAMM</name>